<keyword evidence="1" id="KW-1133">Transmembrane helix</keyword>
<organism evidence="2">
    <name type="scientific">marine sediment metagenome</name>
    <dbReference type="NCBI Taxonomy" id="412755"/>
    <lineage>
        <taxon>unclassified sequences</taxon>
        <taxon>metagenomes</taxon>
        <taxon>ecological metagenomes</taxon>
    </lineage>
</organism>
<comment type="caution">
    <text evidence="2">The sequence shown here is derived from an EMBL/GenBank/DDBJ whole genome shotgun (WGS) entry which is preliminary data.</text>
</comment>
<evidence type="ECO:0000256" key="1">
    <source>
        <dbReference type="SAM" id="Phobius"/>
    </source>
</evidence>
<keyword evidence="1" id="KW-0472">Membrane</keyword>
<dbReference type="EMBL" id="LAZR01000095">
    <property type="protein sequence ID" value="KKN92472.1"/>
    <property type="molecule type" value="Genomic_DNA"/>
</dbReference>
<reference evidence="2" key="1">
    <citation type="journal article" date="2015" name="Nature">
        <title>Complex archaea that bridge the gap between prokaryotes and eukaryotes.</title>
        <authorList>
            <person name="Spang A."/>
            <person name="Saw J.H."/>
            <person name="Jorgensen S.L."/>
            <person name="Zaremba-Niedzwiedzka K."/>
            <person name="Martijn J."/>
            <person name="Lind A.E."/>
            <person name="van Eijk R."/>
            <person name="Schleper C."/>
            <person name="Guy L."/>
            <person name="Ettema T.J."/>
        </authorList>
    </citation>
    <scope>NUCLEOTIDE SEQUENCE</scope>
</reference>
<proteinExistence type="predicted"/>
<evidence type="ECO:0000313" key="2">
    <source>
        <dbReference type="EMBL" id="KKN92472.1"/>
    </source>
</evidence>
<sequence>MYEFGNPVSFINVVVISGVTWAFGWLMGVPFGP</sequence>
<keyword evidence="1" id="KW-0812">Transmembrane</keyword>
<gene>
    <name evidence="2" type="ORF">LCGC14_0209630</name>
</gene>
<name>A0A0F9UY83_9ZZZZ</name>
<protein>
    <submittedName>
        <fullName evidence="2">Uncharacterized protein</fullName>
    </submittedName>
</protein>
<accession>A0A0F9UY83</accession>
<feature type="transmembrane region" description="Helical" evidence="1">
    <location>
        <begin position="7"/>
        <end position="27"/>
    </location>
</feature>
<dbReference type="AlphaFoldDB" id="A0A0F9UY83"/>